<gene>
    <name evidence="3" type="ORF">EHT25_04230</name>
</gene>
<keyword evidence="1" id="KW-1133">Transmembrane helix</keyword>
<dbReference type="InterPro" id="IPR007484">
    <property type="entry name" value="Peptidase_M28"/>
</dbReference>
<dbReference type="InterPro" id="IPR045175">
    <property type="entry name" value="M28_fam"/>
</dbReference>
<dbReference type="GO" id="GO:0008235">
    <property type="term" value="F:metalloexopeptidase activity"/>
    <property type="evidence" value="ECO:0007669"/>
    <property type="project" value="InterPro"/>
</dbReference>
<evidence type="ECO:0000259" key="2">
    <source>
        <dbReference type="Pfam" id="PF04389"/>
    </source>
</evidence>
<dbReference type="SUPFAM" id="SSF53187">
    <property type="entry name" value="Zn-dependent exopeptidases"/>
    <property type="match status" value="1"/>
</dbReference>
<sequence>MPFTVETLIRDLSRLPHRGAATAFEASAIEILSSTLKELQATVNVEPFRTPRTYIPIIYWLIAGIASGLLTAPWLGWLAVTWSWGWITLAWLFFNWRFSPVTRLPPQVTSHNVIGRWRETGFGYAGDNDKPVMKVILMAHYDTAPISLLYRTGTVNSFHVSLVLSLILMLGSGFLLTIEQLGFNSDWVPWTRYGLIAYFVLQALLSTLGFWLYGYSNGASDNATGVAAAVATAERLKQLYLPGLETEIVLTGAEEVGMIGSRAYLNKHIESWPKGRTVVVNFDTLGNGSLHLIKHTGTVEVIEYTNELMQSAEKLLEEKPFRGIVKPGRWHIADFDSVWFVRRKIPVMTLTAMDKKGRMPNIHRPEDQLLVTDLSTIPTAIDFAIQTIVRHYQTYEITAERL</sequence>
<dbReference type="AlphaFoldDB" id="A0A3P1C172"/>
<reference evidence="3 4" key="1">
    <citation type="submission" date="2018-11" db="EMBL/GenBank/DDBJ databases">
        <authorList>
            <person name="Zhou Z."/>
            <person name="Wang G."/>
        </authorList>
    </citation>
    <scope>NUCLEOTIDE SEQUENCE [LARGE SCALE GENOMIC DNA]</scope>
    <source>
        <strain evidence="3 4">KCTC52004</strain>
    </source>
</reference>
<keyword evidence="1" id="KW-0472">Membrane</keyword>
<dbReference type="Gene3D" id="3.40.630.10">
    <property type="entry name" value="Zn peptidases"/>
    <property type="match status" value="2"/>
</dbReference>
<organism evidence="3 4">
    <name type="scientific">Larkinella rosea</name>
    <dbReference type="NCBI Taxonomy" id="2025312"/>
    <lineage>
        <taxon>Bacteria</taxon>
        <taxon>Pseudomonadati</taxon>
        <taxon>Bacteroidota</taxon>
        <taxon>Cytophagia</taxon>
        <taxon>Cytophagales</taxon>
        <taxon>Spirosomataceae</taxon>
        <taxon>Larkinella</taxon>
    </lineage>
</organism>
<protein>
    <submittedName>
        <fullName evidence="3">M28 family peptidase</fullName>
    </submittedName>
</protein>
<dbReference type="PANTHER" id="PTHR12147">
    <property type="entry name" value="METALLOPEPTIDASE M28 FAMILY MEMBER"/>
    <property type="match status" value="1"/>
</dbReference>
<feature type="transmembrane region" description="Helical" evidence="1">
    <location>
        <begin position="190"/>
        <end position="213"/>
    </location>
</feature>
<evidence type="ECO:0000313" key="3">
    <source>
        <dbReference type="EMBL" id="RRB06998.1"/>
    </source>
</evidence>
<feature type="transmembrane region" description="Helical" evidence="1">
    <location>
        <begin position="81"/>
        <end position="98"/>
    </location>
</feature>
<dbReference type="OrthoDB" id="923601at2"/>
<proteinExistence type="predicted"/>
<dbReference type="Proteomes" id="UP000271925">
    <property type="component" value="Unassembled WGS sequence"/>
</dbReference>
<dbReference type="PANTHER" id="PTHR12147:SF26">
    <property type="entry name" value="PEPTIDASE M28 DOMAIN-CONTAINING PROTEIN"/>
    <property type="match status" value="1"/>
</dbReference>
<keyword evidence="4" id="KW-1185">Reference proteome</keyword>
<feature type="transmembrane region" description="Helical" evidence="1">
    <location>
        <begin position="57"/>
        <end position="75"/>
    </location>
</feature>
<keyword evidence="1" id="KW-0812">Transmembrane</keyword>
<feature type="domain" description="Peptidase M28" evidence="2">
    <location>
        <begin position="215"/>
        <end position="383"/>
    </location>
</feature>
<dbReference type="Pfam" id="PF04389">
    <property type="entry name" value="Peptidase_M28"/>
    <property type="match status" value="1"/>
</dbReference>
<accession>A0A3P1C172</accession>
<evidence type="ECO:0000256" key="1">
    <source>
        <dbReference type="SAM" id="Phobius"/>
    </source>
</evidence>
<name>A0A3P1C172_9BACT</name>
<dbReference type="EMBL" id="RQJO01000007">
    <property type="protein sequence ID" value="RRB06998.1"/>
    <property type="molecule type" value="Genomic_DNA"/>
</dbReference>
<dbReference type="RefSeq" id="WP_124871110.1">
    <property type="nucleotide sequence ID" value="NZ_RQJO01000007.1"/>
</dbReference>
<comment type="caution">
    <text evidence="3">The sequence shown here is derived from an EMBL/GenBank/DDBJ whole genome shotgun (WGS) entry which is preliminary data.</text>
</comment>
<evidence type="ECO:0000313" key="4">
    <source>
        <dbReference type="Proteomes" id="UP000271925"/>
    </source>
</evidence>
<feature type="transmembrane region" description="Helical" evidence="1">
    <location>
        <begin position="158"/>
        <end position="178"/>
    </location>
</feature>
<dbReference type="GO" id="GO:0006508">
    <property type="term" value="P:proteolysis"/>
    <property type="evidence" value="ECO:0007669"/>
    <property type="project" value="InterPro"/>
</dbReference>